<feature type="compositionally biased region" description="Basic and acidic residues" evidence="1">
    <location>
        <begin position="277"/>
        <end position="288"/>
    </location>
</feature>
<feature type="compositionally biased region" description="Polar residues" evidence="1">
    <location>
        <begin position="187"/>
        <end position="223"/>
    </location>
</feature>
<gene>
    <name evidence="2" type="ORF">CUNI_LOCUS13694</name>
</gene>
<dbReference type="Proteomes" id="UP000678393">
    <property type="component" value="Unassembled WGS sequence"/>
</dbReference>
<evidence type="ECO:0000256" key="1">
    <source>
        <dbReference type="SAM" id="MobiDB-lite"/>
    </source>
</evidence>
<dbReference type="AlphaFoldDB" id="A0A8S3ZLF8"/>
<feature type="non-terminal residue" evidence="2">
    <location>
        <position position="388"/>
    </location>
</feature>
<name>A0A8S3ZLF8_9EUPU</name>
<keyword evidence="3" id="KW-1185">Reference proteome</keyword>
<feature type="compositionally biased region" description="Polar residues" evidence="1">
    <location>
        <begin position="313"/>
        <end position="326"/>
    </location>
</feature>
<feature type="compositionally biased region" description="Polar residues" evidence="1">
    <location>
        <begin position="263"/>
        <end position="276"/>
    </location>
</feature>
<accession>A0A8S3ZLF8</accession>
<feature type="region of interest" description="Disordered" evidence="1">
    <location>
        <begin position="96"/>
        <end position="328"/>
    </location>
</feature>
<sequence>MSDHDGETSAGQGGGAALPRPKRPTIIRAAAKVAPAEPPPRPASRPNNVISPNSSQKGDLPGNKKLEITVIDAKPISELGFRDLKGSAAYVPASLPVCNTESTGGTPAQHTQLRSHPEEDQVLSQGGDRVQDLEQGGSISQKPSAPPKSMKPTIIRPSSRVQPATGEDKLLPAPPPRPASSPKTDPSLQKSTSKQGNPNLQQPLQAQVSLLESSETPSSQNHPPAQAPVSHQAPKRPPRLPSSGLPKQKSTASIQDTKLEASTEMQSQETLIQNTVHDIESPKPEPALRKPKPVPKPRPVSVKSSGFTDHVTSENSVNKDTNSKTLSPEMFIRSPETQEEISSQNSKWSSVTIDEKTAKDERLSVAPVPLKKPPRLIESIPETVSTAD</sequence>
<comment type="caution">
    <text evidence="2">The sequence shown here is derived from an EMBL/GenBank/DDBJ whole genome shotgun (WGS) entry which is preliminary data.</text>
</comment>
<evidence type="ECO:0000313" key="3">
    <source>
        <dbReference type="Proteomes" id="UP000678393"/>
    </source>
</evidence>
<reference evidence="2" key="1">
    <citation type="submission" date="2021-04" db="EMBL/GenBank/DDBJ databases">
        <authorList>
            <consortium name="Molecular Ecology Group"/>
        </authorList>
    </citation>
    <scope>NUCLEOTIDE SEQUENCE</scope>
</reference>
<evidence type="ECO:0000313" key="2">
    <source>
        <dbReference type="EMBL" id="CAG5128136.1"/>
    </source>
</evidence>
<organism evidence="2 3">
    <name type="scientific">Candidula unifasciata</name>
    <dbReference type="NCBI Taxonomy" id="100452"/>
    <lineage>
        <taxon>Eukaryota</taxon>
        <taxon>Metazoa</taxon>
        <taxon>Spiralia</taxon>
        <taxon>Lophotrochozoa</taxon>
        <taxon>Mollusca</taxon>
        <taxon>Gastropoda</taxon>
        <taxon>Heterobranchia</taxon>
        <taxon>Euthyneura</taxon>
        <taxon>Panpulmonata</taxon>
        <taxon>Eupulmonata</taxon>
        <taxon>Stylommatophora</taxon>
        <taxon>Helicina</taxon>
        <taxon>Helicoidea</taxon>
        <taxon>Geomitridae</taxon>
        <taxon>Candidula</taxon>
    </lineage>
</organism>
<feature type="compositionally biased region" description="Polar residues" evidence="1">
    <location>
        <begin position="47"/>
        <end position="57"/>
    </location>
</feature>
<proteinExistence type="predicted"/>
<dbReference type="EMBL" id="CAJHNH020002942">
    <property type="protein sequence ID" value="CAG5128136.1"/>
    <property type="molecule type" value="Genomic_DNA"/>
</dbReference>
<protein>
    <submittedName>
        <fullName evidence="2">Uncharacterized protein</fullName>
    </submittedName>
</protein>
<feature type="region of interest" description="Disordered" evidence="1">
    <location>
        <begin position="1"/>
        <end position="63"/>
    </location>
</feature>
<feature type="compositionally biased region" description="Polar residues" evidence="1">
    <location>
        <begin position="97"/>
        <end position="114"/>
    </location>
</feature>